<dbReference type="Gene3D" id="1.10.8.1060">
    <property type="entry name" value="Corynebacterium glutamicum thioredoxin-dependent arsenate reductase, N-terminal domain"/>
    <property type="match status" value="1"/>
</dbReference>
<protein>
    <submittedName>
        <fullName evidence="1">Three-helix bundle dimerization domain-containing protein</fullName>
    </submittedName>
</protein>
<organism evidence="1 2">
    <name type="scientific">Actinomadura fibrosa</name>
    <dbReference type="NCBI Taxonomy" id="111802"/>
    <lineage>
        <taxon>Bacteria</taxon>
        <taxon>Bacillati</taxon>
        <taxon>Actinomycetota</taxon>
        <taxon>Actinomycetes</taxon>
        <taxon>Streptosporangiales</taxon>
        <taxon>Thermomonosporaceae</taxon>
        <taxon>Actinomadura</taxon>
    </lineage>
</organism>
<gene>
    <name evidence="1" type="ORF">ACFQZM_17965</name>
</gene>
<evidence type="ECO:0000313" key="2">
    <source>
        <dbReference type="Proteomes" id="UP001597063"/>
    </source>
</evidence>
<proteinExistence type="predicted"/>
<dbReference type="NCBIfam" id="NF046112">
    <property type="entry name" value="MSMEG_6209_Nter"/>
    <property type="match status" value="1"/>
</dbReference>
<dbReference type="EMBL" id="JBHTGP010000010">
    <property type="protein sequence ID" value="MFD0686392.1"/>
    <property type="molecule type" value="Genomic_DNA"/>
</dbReference>
<dbReference type="RefSeq" id="WP_131763300.1">
    <property type="nucleotide sequence ID" value="NZ_CAACUY010000317.1"/>
</dbReference>
<keyword evidence="2" id="KW-1185">Reference proteome</keyword>
<accession>A0ABW2XNH2</accession>
<reference evidence="2" key="1">
    <citation type="journal article" date="2019" name="Int. J. Syst. Evol. Microbiol.">
        <title>The Global Catalogue of Microorganisms (GCM) 10K type strain sequencing project: providing services to taxonomists for standard genome sequencing and annotation.</title>
        <authorList>
            <consortium name="The Broad Institute Genomics Platform"/>
            <consortium name="The Broad Institute Genome Sequencing Center for Infectious Disease"/>
            <person name="Wu L."/>
            <person name="Ma J."/>
        </authorList>
    </citation>
    <scope>NUCLEOTIDE SEQUENCE [LARGE SCALE GENOMIC DNA]</scope>
    <source>
        <strain evidence="2">JCM 9371</strain>
    </source>
</reference>
<name>A0ABW2XNH2_9ACTN</name>
<comment type="caution">
    <text evidence="1">The sequence shown here is derived from an EMBL/GenBank/DDBJ whole genome shotgun (WGS) entry which is preliminary data.</text>
</comment>
<sequence length="70" mass="8333">MEQRSTRKHEAQALQSLQRRLTERYRDRCSPQQVHDVIDQELRRFDDAGIRDFVPLLVENRARSRLEAAA</sequence>
<evidence type="ECO:0000313" key="1">
    <source>
        <dbReference type="EMBL" id="MFD0686392.1"/>
    </source>
</evidence>
<dbReference type="Proteomes" id="UP001597063">
    <property type="component" value="Unassembled WGS sequence"/>
</dbReference>